<name>A0ABW3N892_9FLAO</name>
<dbReference type="PROSITE" id="PS51123">
    <property type="entry name" value="OMPA_2"/>
    <property type="match status" value="1"/>
</dbReference>
<dbReference type="RefSeq" id="WP_386128754.1">
    <property type="nucleotide sequence ID" value="NZ_JBHTJL010000009.1"/>
</dbReference>
<evidence type="ECO:0000256" key="3">
    <source>
        <dbReference type="ARBA" id="ARBA00023237"/>
    </source>
</evidence>
<evidence type="ECO:0000256" key="4">
    <source>
        <dbReference type="PROSITE-ProRule" id="PRU00473"/>
    </source>
</evidence>
<evidence type="ECO:0000313" key="7">
    <source>
        <dbReference type="EMBL" id="MFD1062675.1"/>
    </source>
</evidence>
<dbReference type="Proteomes" id="UP001597013">
    <property type="component" value="Unassembled WGS sequence"/>
</dbReference>
<feature type="signal peptide" evidence="5">
    <location>
        <begin position="1"/>
        <end position="18"/>
    </location>
</feature>
<feature type="chain" id="PRO_5047108539" evidence="5">
    <location>
        <begin position="19"/>
        <end position="374"/>
    </location>
</feature>
<keyword evidence="3" id="KW-0998">Cell outer membrane</keyword>
<gene>
    <name evidence="7" type="ORF">ACFQ1Q_05405</name>
</gene>
<dbReference type="PANTHER" id="PTHR30329:SF21">
    <property type="entry name" value="LIPOPROTEIN YIAD-RELATED"/>
    <property type="match status" value="1"/>
</dbReference>
<proteinExistence type="predicted"/>
<accession>A0ABW3N892</accession>
<reference evidence="8" key="1">
    <citation type="journal article" date="2019" name="Int. J. Syst. Evol. Microbiol.">
        <title>The Global Catalogue of Microorganisms (GCM) 10K type strain sequencing project: providing services to taxonomists for standard genome sequencing and annotation.</title>
        <authorList>
            <consortium name="The Broad Institute Genomics Platform"/>
            <consortium name="The Broad Institute Genome Sequencing Center for Infectious Disease"/>
            <person name="Wu L."/>
            <person name="Ma J."/>
        </authorList>
    </citation>
    <scope>NUCLEOTIDE SEQUENCE [LARGE SCALE GENOMIC DNA]</scope>
    <source>
        <strain evidence="8">CCUG 62215</strain>
    </source>
</reference>
<sequence>MKNHLILLLLCICQNIYAQNLVLNPSFEEHKDERCNVYLSGFDRSILNWSTPNKGTTDYFDTCSKKMGTTNYNGFQEPKSGNTYAGIYVYTDKNYREYIQGELSETLKKGETYTFSFYLSLADNASYSTNDIEVLFTEEKLISCYHSNRCEKAIKPSSATKKRFQMYSDSDKNFFSNKTSWELYTVEFTANGYENYFSIGNFKRNSKTNKQRVLSNSPYLFSYYYIDEVSLTSNSNKDKVSTFETIEIDKVQDEEFKIKPNETYTFQNVLFEFDKSDLLPVSLAELNKLLDYLKVNSNLKIEIYGHTDNVGLTSRNTELSKERAKAVADYLILKGLNTNRIASFGFGSSKPISENKTDSGRQQNRRVEFKLLKL</sequence>
<evidence type="ECO:0000256" key="5">
    <source>
        <dbReference type="SAM" id="SignalP"/>
    </source>
</evidence>
<evidence type="ECO:0000256" key="1">
    <source>
        <dbReference type="ARBA" id="ARBA00004442"/>
    </source>
</evidence>
<dbReference type="PANTHER" id="PTHR30329">
    <property type="entry name" value="STATOR ELEMENT OF FLAGELLAR MOTOR COMPLEX"/>
    <property type="match status" value="1"/>
</dbReference>
<dbReference type="InterPro" id="IPR036737">
    <property type="entry name" value="OmpA-like_sf"/>
</dbReference>
<comment type="caution">
    <text evidence="7">The sequence shown here is derived from an EMBL/GenBank/DDBJ whole genome shotgun (WGS) entry which is preliminary data.</text>
</comment>
<keyword evidence="8" id="KW-1185">Reference proteome</keyword>
<dbReference type="InterPro" id="IPR006664">
    <property type="entry name" value="OMP_bac"/>
</dbReference>
<protein>
    <submittedName>
        <fullName evidence="7">OmpA family protein</fullName>
    </submittedName>
</protein>
<dbReference type="InterPro" id="IPR006665">
    <property type="entry name" value="OmpA-like"/>
</dbReference>
<evidence type="ECO:0000256" key="2">
    <source>
        <dbReference type="ARBA" id="ARBA00023136"/>
    </source>
</evidence>
<dbReference type="Gene3D" id="3.30.1330.60">
    <property type="entry name" value="OmpA-like domain"/>
    <property type="match status" value="1"/>
</dbReference>
<dbReference type="CDD" id="cd07185">
    <property type="entry name" value="OmpA_C-like"/>
    <property type="match status" value="1"/>
</dbReference>
<feature type="domain" description="OmpA-like" evidence="6">
    <location>
        <begin position="264"/>
        <end position="374"/>
    </location>
</feature>
<dbReference type="EMBL" id="JBHTJL010000009">
    <property type="protein sequence ID" value="MFD1062675.1"/>
    <property type="molecule type" value="Genomic_DNA"/>
</dbReference>
<dbReference type="Gene3D" id="2.60.120.260">
    <property type="entry name" value="Galactose-binding domain-like"/>
    <property type="match status" value="1"/>
</dbReference>
<evidence type="ECO:0000259" key="6">
    <source>
        <dbReference type="PROSITE" id="PS51123"/>
    </source>
</evidence>
<dbReference type="SUPFAM" id="SSF103088">
    <property type="entry name" value="OmpA-like"/>
    <property type="match status" value="1"/>
</dbReference>
<keyword evidence="5" id="KW-0732">Signal</keyword>
<dbReference type="PRINTS" id="PR01021">
    <property type="entry name" value="OMPADOMAIN"/>
</dbReference>
<evidence type="ECO:0000313" key="8">
    <source>
        <dbReference type="Proteomes" id="UP001597013"/>
    </source>
</evidence>
<dbReference type="InterPro" id="IPR050330">
    <property type="entry name" value="Bact_OuterMem_StrucFunc"/>
</dbReference>
<dbReference type="Pfam" id="PF00691">
    <property type="entry name" value="OmpA"/>
    <property type="match status" value="1"/>
</dbReference>
<comment type="subcellular location">
    <subcellularLocation>
        <location evidence="1">Cell outer membrane</location>
    </subcellularLocation>
</comment>
<organism evidence="7 8">
    <name type="scientific">Winogradskyella litorisediminis</name>
    <dbReference type="NCBI Taxonomy" id="1156618"/>
    <lineage>
        <taxon>Bacteria</taxon>
        <taxon>Pseudomonadati</taxon>
        <taxon>Bacteroidota</taxon>
        <taxon>Flavobacteriia</taxon>
        <taxon>Flavobacteriales</taxon>
        <taxon>Flavobacteriaceae</taxon>
        <taxon>Winogradskyella</taxon>
    </lineage>
</organism>
<keyword evidence="2 4" id="KW-0472">Membrane</keyword>